<evidence type="ECO:0000313" key="1">
    <source>
        <dbReference type="EMBL" id="CRK98728.1"/>
    </source>
</evidence>
<organism evidence="1 2">
    <name type="scientific">Clunio marinus</name>
    <dbReference type="NCBI Taxonomy" id="568069"/>
    <lineage>
        <taxon>Eukaryota</taxon>
        <taxon>Metazoa</taxon>
        <taxon>Ecdysozoa</taxon>
        <taxon>Arthropoda</taxon>
        <taxon>Hexapoda</taxon>
        <taxon>Insecta</taxon>
        <taxon>Pterygota</taxon>
        <taxon>Neoptera</taxon>
        <taxon>Endopterygota</taxon>
        <taxon>Diptera</taxon>
        <taxon>Nematocera</taxon>
        <taxon>Chironomoidea</taxon>
        <taxon>Chironomidae</taxon>
        <taxon>Clunio</taxon>
    </lineage>
</organism>
<proteinExistence type="predicted"/>
<dbReference type="AlphaFoldDB" id="A0A1J1IET8"/>
<dbReference type="EMBL" id="CVRI01000048">
    <property type="protein sequence ID" value="CRK98728.1"/>
    <property type="molecule type" value="Genomic_DNA"/>
</dbReference>
<gene>
    <name evidence="1" type="ORF">CLUMA_CG012338</name>
</gene>
<name>A0A1J1IET8_9DIPT</name>
<accession>A0A1J1IET8</accession>
<dbReference type="Proteomes" id="UP000183832">
    <property type="component" value="Unassembled WGS sequence"/>
</dbReference>
<evidence type="ECO:0000313" key="2">
    <source>
        <dbReference type="Proteomes" id="UP000183832"/>
    </source>
</evidence>
<sequence>MRKIWQQHPLMSQINKEFSSFTNNDFARCINPLMTIRYFHEGSMLLKKEHEIVKSSMRKQ</sequence>
<keyword evidence="2" id="KW-1185">Reference proteome</keyword>
<reference evidence="1 2" key="1">
    <citation type="submission" date="2015-04" db="EMBL/GenBank/DDBJ databases">
        <authorList>
            <person name="Syromyatnikov M.Y."/>
            <person name="Popov V.N."/>
        </authorList>
    </citation>
    <scope>NUCLEOTIDE SEQUENCE [LARGE SCALE GENOMIC DNA]</scope>
</reference>
<protein>
    <submittedName>
        <fullName evidence="1">CLUMA_CG012338, isoform A</fullName>
    </submittedName>
</protein>